<dbReference type="EMBL" id="KK101469">
    <property type="protein sequence ID" value="KIZ00779.1"/>
    <property type="molecule type" value="Genomic_DNA"/>
</dbReference>
<dbReference type="AlphaFoldDB" id="A0A0D2L019"/>
<gene>
    <name evidence="2" type="ORF">MNEG_7187</name>
</gene>
<proteinExistence type="predicted"/>
<accession>A0A0D2L019</accession>
<feature type="region of interest" description="Disordered" evidence="1">
    <location>
        <begin position="300"/>
        <end position="343"/>
    </location>
</feature>
<dbReference type="Proteomes" id="UP000054498">
    <property type="component" value="Unassembled WGS sequence"/>
</dbReference>
<sequence length="566" mass="56263">MALAVGAQPGASPGRFPMSAADEALMMISDLASDDAAARHARDNRHVADMQAVASPPARRPRSSILAGSAGSTPRNVLLSVLRRRSPAPPAQLLAPPPGVEEGAWRDAVARAAALRVDPRALVGRATLLLQRSMVQQLQRHYQHTAECARLEAAGPTHPAAAAAATSAAAAAAKGAATTDSGCGVAARLERMCSRVVREIDARPAVRAVGRGGGGPSRRRPRVGGRVGATTPGSRLMVLQDSFNSSMRVLERSSSNASGSGGDADGALPRAVSWNLPGGAPSGCTAAGCGACGTPGAGAGAGSGSCQAAAGPAGSPALAAAPSSLSQGWRSPAPGAAHGIDTNQHNLSPLKVAAQATATPARSCAATLAPEPAASRSPPTAGGGDDSGTLNAQRAWGGSRRLRQRLEGLRGMLRPAKSSKRPPSRAGQGSASESAAKAGGAAAPAGRAGLDQRMGRDAYNTHAQVVSAATARHVRRYAAAARDTRASLLAASAAEAGLGCSSREGGMAAATGSRLDGEGAAGDGWGGATRGHSAGTAAESRGDAALLTVQQLVALLVQADVQPPEE</sequence>
<protein>
    <submittedName>
        <fullName evidence="2">Uncharacterized protein</fullName>
    </submittedName>
</protein>
<reference evidence="2 3" key="1">
    <citation type="journal article" date="2013" name="BMC Genomics">
        <title>Reconstruction of the lipid metabolism for the microalga Monoraphidium neglectum from its genome sequence reveals characteristics suitable for biofuel production.</title>
        <authorList>
            <person name="Bogen C."/>
            <person name="Al-Dilaimi A."/>
            <person name="Albersmeier A."/>
            <person name="Wichmann J."/>
            <person name="Grundmann M."/>
            <person name="Rupp O."/>
            <person name="Lauersen K.J."/>
            <person name="Blifernez-Klassen O."/>
            <person name="Kalinowski J."/>
            <person name="Goesmann A."/>
            <person name="Mussgnug J.H."/>
            <person name="Kruse O."/>
        </authorList>
    </citation>
    <scope>NUCLEOTIDE SEQUENCE [LARGE SCALE GENOMIC DNA]</scope>
    <source>
        <strain evidence="2 3">SAG 48.87</strain>
    </source>
</reference>
<feature type="region of interest" description="Disordered" evidence="1">
    <location>
        <begin position="363"/>
        <end position="447"/>
    </location>
</feature>
<name>A0A0D2L019_9CHLO</name>
<dbReference type="KEGG" id="mng:MNEG_7187"/>
<feature type="region of interest" description="Disordered" evidence="1">
    <location>
        <begin position="207"/>
        <end position="232"/>
    </location>
</feature>
<evidence type="ECO:0000313" key="3">
    <source>
        <dbReference type="Proteomes" id="UP000054498"/>
    </source>
</evidence>
<feature type="compositionally biased region" description="Low complexity" evidence="1">
    <location>
        <begin position="304"/>
        <end position="328"/>
    </location>
</feature>
<feature type="region of interest" description="Disordered" evidence="1">
    <location>
        <begin position="52"/>
        <end position="71"/>
    </location>
</feature>
<evidence type="ECO:0000313" key="2">
    <source>
        <dbReference type="EMBL" id="KIZ00779.1"/>
    </source>
</evidence>
<feature type="region of interest" description="Disordered" evidence="1">
    <location>
        <begin position="250"/>
        <end position="269"/>
    </location>
</feature>
<feature type="compositionally biased region" description="Low complexity" evidence="1">
    <location>
        <begin position="426"/>
        <end position="447"/>
    </location>
</feature>
<organism evidence="2 3">
    <name type="scientific">Monoraphidium neglectum</name>
    <dbReference type="NCBI Taxonomy" id="145388"/>
    <lineage>
        <taxon>Eukaryota</taxon>
        <taxon>Viridiplantae</taxon>
        <taxon>Chlorophyta</taxon>
        <taxon>core chlorophytes</taxon>
        <taxon>Chlorophyceae</taxon>
        <taxon>CS clade</taxon>
        <taxon>Sphaeropleales</taxon>
        <taxon>Selenastraceae</taxon>
        <taxon>Monoraphidium</taxon>
    </lineage>
</organism>
<dbReference type="RefSeq" id="XP_013899798.1">
    <property type="nucleotide sequence ID" value="XM_014044344.1"/>
</dbReference>
<evidence type="ECO:0000256" key="1">
    <source>
        <dbReference type="SAM" id="MobiDB-lite"/>
    </source>
</evidence>
<dbReference type="GeneID" id="25740063"/>
<dbReference type="STRING" id="145388.A0A0D2L019"/>
<keyword evidence="3" id="KW-1185">Reference proteome</keyword>